<evidence type="ECO:0000313" key="4">
    <source>
        <dbReference type="Proteomes" id="UP000199564"/>
    </source>
</evidence>
<reference evidence="4" key="1">
    <citation type="submission" date="2016-10" db="EMBL/GenBank/DDBJ databases">
        <authorList>
            <person name="Varghese N."/>
            <person name="Submissions S."/>
        </authorList>
    </citation>
    <scope>NUCLEOTIDE SEQUENCE [LARGE SCALE GENOMIC DNA]</scope>
    <source>
        <strain evidence="4">DSM 15282</strain>
    </source>
</reference>
<accession>A0A1I5H1V3</accession>
<proteinExistence type="predicted"/>
<dbReference type="InterPro" id="IPR021309">
    <property type="entry name" value="YgaP-like_TM"/>
</dbReference>
<feature type="domain" description="Inner membrane protein YgaP-like transmembrane" evidence="2">
    <location>
        <begin position="1"/>
        <end position="66"/>
    </location>
</feature>
<keyword evidence="1" id="KW-1133">Transmembrane helix</keyword>
<feature type="transmembrane region" description="Helical" evidence="1">
    <location>
        <begin position="35"/>
        <end position="61"/>
    </location>
</feature>
<dbReference type="Pfam" id="PF11127">
    <property type="entry name" value="YgaP-like_TM"/>
    <property type="match status" value="1"/>
</dbReference>
<evidence type="ECO:0000313" key="3">
    <source>
        <dbReference type="EMBL" id="SFO42215.1"/>
    </source>
</evidence>
<keyword evidence="4" id="KW-1185">Reference proteome</keyword>
<dbReference type="RefSeq" id="WP_091654143.1">
    <property type="nucleotide sequence ID" value="NZ_FOVW01000006.1"/>
</dbReference>
<dbReference type="Proteomes" id="UP000199564">
    <property type="component" value="Unassembled WGS sequence"/>
</dbReference>
<feature type="transmembrane region" description="Helical" evidence="1">
    <location>
        <begin position="12"/>
        <end position="29"/>
    </location>
</feature>
<dbReference type="AlphaFoldDB" id="A0A1I5H1V3"/>
<dbReference type="STRING" id="226506.SAMN04488519_106228"/>
<dbReference type="EMBL" id="FOVW01000006">
    <property type="protein sequence ID" value="SFO42215.1"/>
    <property type="molecule type" value="Genomic_DNA"/>
</dbReference>
<gene>
    <name evidence="3" type="ORF">SAMN04488519_106228</name>
</gene>
<protein>
    <recommendedName>
        <fullName evidence="2">Inner membrane protein YgaP-like transmembrane domain-containing protein</fullName>
    </recommendedName>
</protein>
<evidence type="ECO:0000256" key="1">
    <source>
        <dbReference type="SAM" id="Phobius"/>
    </source>
</evidence>
<keyword evidence="1" id="KW-0472">Membrane</keyword>
<keyword evidence="1" id="KW-0812">Transmembrane</keyword>
<organism evidence="3 4">
    <name type="scientific">Algoriphagus ornithinivorans</name>
    <dbReference type="NCBI Taxonomy" id="226506"/>
    <lineage>
        <taxon>Bacteria</taxon>
        <taxon>Pseudomonadati</taxon>
        <taxon>Bacteroidota</taxon>
        <taxon>Cytophagia</taxon>
        <taxon>Cytophagales</taxon>
        <taxon>Cyclobacteriaceae</taxon>
        <taxon>Algoriphagus</taxon>
    </lineage>
</organism>
<sequence>MKKNMGTTDRAIRLTIAAILVALYFSNLISGIIGIVAIVIAAIFTLTTLIGFCPLYTLVGINTCPRAESK</sequence>
<name>A0A1I5H1V3_9BACT</name>
<evidence type="ECO:0000259" key="2">
    <source>
        <dbReference type="Pfam" id="PF11127"/>
    </source>
</evidence>